<protein>
    <submittedName>
        <fullName evidence="2">Uncharacterized protein</fullName>
    </submittedName>
</protein>
<dbReference type="EMBL" id="CP036526">
    <property type="protein sequence ID" value="QDT12537.1"/>
    <property type="molecule type" value="Genomic_DNA"/>
</dbReference>
<dbReference type="OrthoDB" id="291485at2"/>
<feature type="chain" id="PRO_5022024448" evidence="1">
    <location>
        <begin position="22"/>
        <end position="157"/>
    </location>
</feature>
<evidence type="ECO:0000256" key="1">
    <source>
        <dbReference type="SAM" id="SignalP"/>
    </source>
</evidence>
<keyword evidence="1" id="KW-0732">Signal</keyword>
<name>A0A517NZH3_9BACT</name>
<dbReference type="AlphaFoldDB" id="A0A517NZH3"/>
<dbReference type="PROSITE" id="PS51257">
    <property type="entry name" value="PROKAR_LIPOPROTEIN"/>
    <property type="match status" value="1"/>
</dbReference>
<reference evidence="2 3" key="1">
    <citation type="submission" date="2019-02" db="EMBL/GenBank/DDBJ databases">
        <title>Deep-cultivation of Planctomycetes and their phenomic and genomic characterization uncovers novel biology.</title>
        <authorList>
            <person name="Wiegand S."/>
            <person name="Jogler M."/>
            <person name="Boedeker C."/>
            <person name="Pinto D."/>
            <person name="Vollmers J."/>
            <person name="Rivas-Marin E."/>
            <person name="Kohn T."/>
            <person name="Peeters S.H."/>
            <person name="Heuer A."/>
            <person name="Rast P."/>
            <person name="Oberbeckmann S."/>
            <person name="Bunk B."/>
            <person name="Jeske O."/>
            <person name="Meyerdierks A."/>
            <person name="Storesund J.E."/>
            <person name="Kallscheuer N."/>
            <person name="Luecker S."/>
            <person name="Lage O.M."/>
            <person name="Pohl T."/>
            <person name="Merkel B.J."/>
            <person name="Hornburger P."/>
            <person name="Mueller R.-W."/>
            <person name="Bruemmer F."/>
            <person name="Labrenz M."/>
            <person name="Spormann A.M."/>
            <person name="Op den Camp H."/>
            <person name="Overmann J."/>
            <person name="Amann R."/>
            <person name="Jetten M.S.M."/>
            <person name="Mascher T."/>
            <person name="Medema M.H."/>
            <person name="Devos D.P."/>
            <person name="Kaster A.-K."/>
            <person name="Ovreas L."/>
            <person name="Rohde M."/>
            <person name="Galperin M.Y."/>
            <person name="Jogler C."/>
        </authorList>
    </citation>
    <scope>NUCLEOTIDE SEQUENCE [LARGE SCALE GENOMIC DNA]</scope>
    <source>
        <strain evidence="2 3">K23_9</strain>
    </source>
</reference>
<sequence length="157" mass="15283" precursor="true">MNRWLLIGSLVGLMVTATGCASCSSSGGCSSGTCQSGSCGGGMMASSCGSACGGGCQSGNCGVRGSMGTAAGLLGCKGGCGGNCGRPGCQAGKLGWQSGGLDYSSHLQTGLLGHNAAANLNSRPFTPGPASGQVAYPYYTTRGPRDFLQANPPSIGR</sequence>
<gene>
    <name evidence="2" type="ORF">K239x_45470</name>
</gene>
<organism evidence="2 3">
    <name type="scientific">Stieleria marina</name>
    <dbReference type="NCBI Taxonomy" id="1930275"/>
    <lineage>
        <taxon>Bacteria</taxon>
        <taxon>Pseudomonadati</taxon>
        <taxon>Planctomycetota</taxon>
        <taxon>Planctomycetia</taxon>
        <taxon>Pirellulales</taxon>
        <taxon>Pirellulaceae</taxon>
        <taxon>Stieleria</taxon>
    </lineage>
</organism>
<feature type="signal peptide" evidence="1">
    <location>
        <begin position="1"/>
        <end position="21"/>
    </location>
</feature>
<evidence type="ECO:0000313" key="2">
    <source>
        <dbReference type="EMBL" id="QDT12537.1"/>
    </source>
</evidence>
<proteinExistence type="predicted"/>
<dbReference type="Proteomes" id="UP000319817">
    <property type="component" value="Chromosome"/>
</dbReference>
<evidence type="ECO:0000313" key="3">
    <source>
        <dbReference type="Proteomes" id="UP000319817"/>
    </source>
</evidence>
<accession>A0A517NZH3</accession>
<keyword evidence="3" id="KW-1185">Reference proteome</keyword>